<dbReference type="InterPro" id="IPR029069">
    <property type="entry name" value="HotDog_dom_sf"/>
</dbReference>
<dbReference type="Gene3D" id="3.10.129.10">
    <property type="entry name" value="Hotdog Thioesterase"/>
    <property type="match status" value="1"/>
</dbReference>
<comment type="similarity">
    <text evidence="1">Belongs to the thioesterase PaaI family.</text>
</comment>
<dbReference type="Pfam" id="PF03061">
    <property type="entry name" value="4HBT"/>
    <property type="match status" value="1"/>
</dbReference>
<feature type="region of interest" description="Disordered" evidence="3">
    <location>
        <begin position="171"/>
        <end position="191"/>
    </location>
</feature>
<keyword evidence="2" id="KW-0378">Hydrolase</keyword>
<evidence type="ECO:0000256" key="3">
    <source>
        <dbReference type="SAM" id="MobiDB-lite"/>
    </source>
</evidence>
<dbReference type="PANTHER" id="PTHR21660">
    <property type="entry name" value="THIOESTERASE SUPERFAMILY MEMBER-RELATED"/>
    <property type="match status" value="1"/>
</dbReference>
<dbReference type="Proteomes" id="UP001214603">
    <property type="component" value="Chromosome 2"/>
</dbReference>
<evidence type="ECO:0000256" key="2">
    <source>
        <dbReference type="ARBA" id="ARBA00022801"/>
    </source>
</evidence>
<dbReference type="GO" id="GO:0047617">
    <property type="term" value="F:fatty acyl-CoA hydrolase activity"/>
    <property type="evidence" value="ECO:0007669"/>
    <property type="project" value="InterPro"/>
</dbReference>
<evidence type="ECO:0000313" key="6">
    <source>
        <dbReference type="Proteomes" id="UP001214603"/>
    </source>
</evidence>
<dbReference type="PANTHER" id="PTHR21660:SF1">
    <property type="entry name" value="ACYL-COENZYME A THIOESTERASE 13"/>
    <property type="match status" value="1"/>
</dbReference>
<dbReference type="InterPro" id="IPR039298">
    <property type="entry name" value="ACOT13"/>
</dbReference>
<dbReference type="EMBL" id="CP119935">
    <property type="protein sequence ID" value="WFD02872.1"/>
    <property type="molecule type" value="Genomic_DNA"/>
</dbReference>
<dbReference type="InterPro" id="IPR006683">
    <property type="entry name" value="Thioestr_dom"/>
</dbReference>
<reference evidence="5" key="1">
    <citation type="submission" date="2023-03" db="EMBL/GenBank/DDBJ databases">
        <title>Mating type loci evolution in Malassezia.</title>
        <authorList>
            <person name="Coelho M.A."/>
        </authorList>
    </citation>
    <scope>NUCLEOTIDE SEQUENCE</scope>
    <source>
        <strain evidence="5">CBS 7876</strain>
    </source>
</reference>
<organism evidence="5 6">
    <name type="scientific">Malassezia obtusa</name>
    <dbReference type="NCBI Taxonomy" id="76774"/>
    <lineage>
        <taxon>Eukaryota</taxon>
        <taxon>Fungi</taxon>
        <taxon>Dikarya</taxon>
        <taxon>Basidiomycota</taxon>
        <taxon>Ustilaginomycotina</taxon>
        <taxon>Malasseziomycetes</taxon>
        <taxon>Malasseziales</taxon>
        <taxon>Malasseziaceae</taxon>
        <taxon>Malassezia</taxon>
    </lineage>
</organism>
<proteinExistence type="inferred from homology"/>
<evidence type="ECO:0000256" key="1">
    <source>
        <dbReference type="ARBA" id="ARBA00008324"/>
    </source>
</evidence>
<dbReference type="SUPFAM" id="SSF54637">
    <property type="entry name" value="Thioesterase/thiol ester dehydrase-isomerase"/>
    <property type="match status" value="1"/>
</dbReference>
<gene>
    <name evidence="5" type="ORF">MOBT1_001559</name>
</gene>
<feature type="domain" description="Thioesterase" evidence="4">
    <location>
        <begin position="84"/>
        <end position="164"/>
    </location>
</feature>
<name>A0AAF0E0E6_9BASI</name>
<accession>A0AAF0E0E6</accession>
<sequence>MPVQLLTVDDAAAWARSVVQDTVQSPEGWSHLCLKDSQCELTYAARNGVVAGSGEKAATERPSRALQTEMRFRMQVQPTMTNQFGTVHGGCLATIIDTLSSILIPLHSSAEAGQPWTSFGVSQTLTVHYLAPTRVHTWIEVVVKSMSVGKTVALLDTEVYELEGDKNSNRKIRTAASTHSKIDVSSRMPKL</sequence>
<evidence type="ECO:0000259" key="4">
    <source>
        <dbReference type="Pfam" id="PF03061"/>
    </source>
</evidence>
<dbReference type="AlphaFoldDB" id="A0AAF0E0E6"/>
<evidence type="ECO:0000313" key="5">
    <source>
        <dbReference type="EMBL" id="WFD02872.1"/>
    </source>
</evidence>
<protein>
    <recommendedName>
        <fullName evidence="4">Thioesterase domain-containing protein</fullName>
    </recommendedName>
</protein>
<keyword evidence="6" id="KW-1185">Reference proteome</keyword>
<dbReference type="CDD" id="cd03443">
    <property type="entry name" value="PaaI_thioesterase"/>
    <property type="match status" value="1"/>
</dbReference>